<name>A0A8J4WM17_9TREM</name>
<reference evidence="1" key="1">
    <citation type="submission" date="2019-05" db="EMBL/GenBank/DDBJ databases">
        <title>Annotation for the trematode Paragonimus heterotremus.</title>
        <authorList>
            <person name="Choi Y.-J."/>
        </authorList>
    </citation>
    <scope>NUCLEOTIDE SEQUENCE</scope>
    <source>
        <strain evidence="1">LC</strain>
    </source>
</reference>
<evidence type="ECO:0000313" key="1">
    <source>
        <dbReference type="EMBL" id="KAF5395470.1"/>
    </source>
</evidence>
<sequence>MSPELKPSHMLHGYVLVNCPSKHCIRTSVCLLVVISSLLFDRCW</sequence>
<evidence type="ECO:0000313" key="2">
    <source>
        <dbReference type="Proteomes" id="UP000748531"/>
    </source>
</evidence>
<dbReference type="EMBL" id="LUCH01012733">
    <property type="protein sequence ID" value="KAF5395470.1"/>
    <property type="molecule type" value="Genomic_DNA"/>
</dbReference>
<dbReference type="AlphaFoldDB" id="A0A8J4WM17"/>
<proteinExistence type="predicted"/>
<protein>
    <submittedName>
        <fullName evidence="1">Uncharacterized protein</fullName>
    </submittedName>
</protein>
<gene>
    <name evidence="1" type="ORF">PHET_11971</name>
</gene>
<dbReference type="Proteomes" id="UP000748531">
    <property type="component" value="Unassembled WGS sequence"/>
</dbReference>
<comment type="caution">
    <text evidence="1">The sequence shown here is derived from an EMBL/GenBank/DDBJ whole genome shotgun (WGS) entry which is preliminary data.</text>
</comment>
<organism evidence="1 2">
    <name type="scientific">Paragonimus heterotremus</name>
    <dbReference type="NCBI Taxonomy" id="100268"/>
    <lineage>
        <taxon>Eukaryota</taxon>
        <taxon>Metazoa</taxon>
        <taxon>Spiralia</taxon>
        <taxon>Lophotrochozoa</taxon>
        <taxon>Platyhelminthes</taxon>
        <taxon>Trematoda</taxon>
        <taxon>Digenea</taxon>
        <taxon>Plagiorchiida</taxon>
        <taxon>Troglotremata</taxon>
        <taxon>Troglotrematidae</taxon>
        <taxon>Paragonimus</taxon>
    </lineage>
</organism>
<accession>A0A8J4WM17</accession>
<keyword evidence="2" id="KW-1185">Reference proteome</keyword>